<dbReference type="Gene3D" id="1.10.150.400">
    <property type="match status" value="1"/>
</dbReference>
<dbReference type="RefSeq" id="WP_013157540.1">
    <property type="nucleotide sequence ID" value="NC_014212.1"/>
</dbReference>
<dbReference type="SFLD" id="SFLDG01129">
    <property type="entry name" value="C1.5:_HAD__Beta-PGM__Phosphata"/>
    <property type="match status" value="1"/>
</dbReference>
<organism evidence="5 6">
    <name type="scientific">Allomeiothermus silvanus (strain ATCC 700542 / DSM 9946 / NBRC 106475 / NCIMB 13440 / VI-R2)</name>
    <name type="common">Thermus silvanus</name>
    <dbReference type="NCBI Taxonomy" id="526227"/>
    <lineage>
        <taxon>Bacteria</taxon>
        <taxon>Thermotogati</taxon>
        <taxon>Deinococcota</taxon>
        <taxon>Deinococci</taxon>
        <taxon>Thermales</taxon>
        <taxon>Thermaceae</taxon>
        <taxon>Allomeiothermus</taxon>
    </lineage>
</organism>
<dbReference type="InterPro" id="IPR036412">
    <property type="entry name" value="HAD-like_sf"/>
</dbReference>
<dbReference type="SUPFAM" id="SSF56784">
    <property type="entry name" value="HAD-like"/>
    <property type="match status" value="1"/>
</dbReference>
<evidence type="ECO:0000256" key="2">
    <source>
        <dbReference type="ARBA" id="ARBA00022723"/>
    </source>
</evidence>
<dbReference type="KEGG" id="msv:Mesil_1054"/>
<dbReference type="STRING" id="526227.Mesil_1054"/>
<accession>D7BD41</accession>
<proteinExistence type="predicted"/>
<dbReference type="InterPro" id="IPR051400">
    <property type="entry name" value="HAD-like_hydrolase"/>
</dbReference>
<dbReference type="InterPro" id="IPR023214">
    <property type="entry name" value="HAD_sf"/>
</dbReference>
<dbReference type="NCBIfam" id="TIGR01549">
    <property type="entry name" value="HAD-SF-IA-v1"/>
    <property type="match status" value="1"/>
</dbReference>
<keyword evidence="2" id="KW-0479">Metal-binding</keyword>
<name>D7BD41_ALLS1</name>
<dbReference type="PANTHER" id="PTHR46470:SF2">
    <property type="entry name" value="GLYCERALDEHYDE 3-PHOSPHATE PHOSPHATASE"/>
    <property type="match status" value="1"/>
</dbReference>
<dbReference type="HOGENOM" id="CLU_045011_8_3_0"/>
<reference evidence="5 6" key="1">
    <citation type="journal article" date="2010" name="Stand. Genomic Sci.">
        <title>Complete genome sequence of Meiothermus silvanus type strain (VI-R2).</title>
        <authorList>
            <person name="Sikorski J."/>
            <person name="Tindall B.J."/>
            <person name="Lowry S."/>
            <person name="Lucas S."/>
            <person name="Nolan M."/>
            <person name="Copeland A."/>
            <person name="Glavina Del Rio T."/>
            <person name="Tice H."/>
            <person name="Cheng J.F."/>
            <person name="Han C."/>
            <person name="Pitluck S."/>
            <person name="Liolios K."/>
            <person name="Ivanova N."/>
            <person name="Mavromatis K."/>
            <person name="Mikhailova N."/>
            <person name="Pati A."/>
            <person name="Goodwin L."/>
            <person name="Chen A."/>
            <person name="Palaniappan K."/>
            <person name="Land M."/>
            <person name="Hauser L."/>
            <person name="Chang Y.J."/>
            <person name="Jeffries C.D."/>
            <person name="Rohde M."/>
            <person name="Goker M."/>
            <person name="Woyke T."/>
            <person name="Bristow J."/>
            <person name="Eisen J.A."/>
            <person name="Markowitz V."/>
            <person name="Hugenholtz P."/>
            <person name="Kyrpides N.C."/>
            <person name="Klenk H.P."/>
            <person name="Lapidus A."/>
        </authorList>
    </citation>
    <scope>NUCLEOTIDE SEQUENCE [LARGE SCALE GENOMIC DNA]</scope>
    <source>
        <strain evidence="6">ATCC 700542 / DSM 9946 / VI-R2</strain>
    </source>
</reference>
<keyword evidence="3 5" id="KW-0378">Hydrolase</keyword>
<dbReference type="GO" id="GO:0044281">
    <property type="term" value="P:small molecule metabolic process"/>
    <property type="evidence" value="ECO:0007669"/>
    <property type="project" value="UniProtKB-ARBA"/>
</dbReference>
<dbReference type="Proteomes" id="UP000001916">
    <property type="component" value="Chromosome"/>
</dbReference>
<keyword evidence="6" id="KW-1185">Reference proteome</keyword>
<comment type="cofactor">
    <cofactor evidence="1">
        <name>Mg(2+)</name>
        <dbReference type="ChEBI" id="CHEBI:18420"/>
    </cofactor>
</comment>
<sequence>MKPKAITFDFWGTLFMENPSSAQDILSARYEVLLDALSEAGTPADEGQVREAYRQAQMAFDDAWKALQVMTVYDRVGHIFKLLGVKFDEGLIALTARKLEETSLSFDLLPLPGVKEALPQLAKTHILGIVCDTGVTPGRLLREHLRRHGLLDYFTGFSFSDETGSVKPRREAFMAALEEMGIEPQNALHIGDIPRTDIAGAFAAGYPWAVQYTGHRYLNGGPEPTARVGDHRELINLLFAQKQP</sequence>
<dbReference type="PANTHER" id="PTHR46470">
    <property type="entry name" value="N-ACYLNEURAMINATE-9-PHOSPHATASE"/>
    <property type="match status" value="1"/>
</dbReference>
<dbReference type="Pfam" id="PF00702">
    <property type="entry name" value="Hydrolase"/>
    <property type="match status" value="1"/>
</dbReference>
<dbReference type="Gene3D" id="3.40.50.1000">
    <property type="entry name" value="HAD superfamily/HAD-like"/>
    <property type="match status" value="1"/>
</dbReference>
<evidence type="ECO:0000256" key="3">
    <source>
        <dbReference type="ARBA" id="ARBA00022801"/>
    </source>
</evidence>
<dbReference type="SFLD" id="SFLDS00003">
    <property type="entry name" value="Haloacid_Dehalogenase"/>
    <property type="match status" value="1"/>
</dbReference>
<dbReference type="GO" id="GO:0016791">
    <property type="term" value="F:phosphatase activity"/>
    <property type="evidence" value="ECO:0007669"/>
    <property type="project" value="TreeGrafter"/>
</dbReference>
<gene>
    <name evidence="5" type="ordered locus">Mesil_1054</name>
</gene>
<dbReference type="EMBL" id="CP002042">
    <property type="protein sequence ID" value="ADH62959.1"/>
    <property type="molecule type" value="Genomic_DNA"/>
</dbReference>
<evidence type="ECO:0000256" key="4">
    <source>
        <dbReference type="ARBA" id="ARBA00022842"/>
    </source>
</evidence>
<evidence type="ECO:0000256" key="1">
    <source>
        <dbReference type="ARBA" id="ARBA00001946"/>
    </source>
</evidence>
<evidence type="ECO:0000313" key="6">
    <source>
        <dbReference type="Proteomes" id="UP000001916"/>
    </source>
</evidence>
<protein>
    <submittedName>
        <fullName evidence="5">HAD-superfamily hydrolase, subfamily IA, variant 1</fullName>
    </submittedName>
</protein>
<dbReference type="AlphaFoldDB" id="D7BD41"/>
<dbReference type="eggNOG" id="COG0637">
    <property type="taxonomic scope" value="Bacteria"/>
</dbReference>
<evidence type="ECO:0000313" key="5">
    <source>
        <dbReference type="EMBL" id="ADH62959.1"/>
    </source>
</evidence>
<dbReference type="GO" id="GO:0046872">
    <property type="term" value="F:metal ion binding"/>
    <property type="evidence" value="ECO:0007669"/>
    <property type="project" value="UniProtKB-KW"/>
</dbReference>
<keyword evidence="4" id="KW-0460">Magnesium</keyword>
<dbReference type="OrthoDB" id="9809962at2"/>
<dbReference type="InterPro" id="IPR006439">
    <property type="entry name" value="HAD-SF_hydro_IA"/>
</dbReference>